<evidence type="ECO:0000256" key="4">
    <source>
        <dbReference type="ARBA" id="ARBA00022692"/>
    </source>
</evidence>
<dbReference type="AlphaFoldDB" id="A0A4P9XY69"/>
<dbReference type="PANTHER" id="PTHR11537">
    <property type="entry name" value="VOLTAGE-GATED POTASSIUM CHANNEL"/>
    <property type="match status" value="1"/>
</dbReference>
<reference evidence="16" key="1">
    <citation type="journal article" date="2018" name="Nat. Microbiol.">
        <title>Leveraging single-cell genomics to expand the fungal tree of life.</title>
        <authorList>
            <person name="Ahrendt S.R."/>
            <person name="Quandt C.A."/>
            <person name="Ciobanu D."/>
            <person name="Clum A."/>
            <person name="Salamov A."/>
            <person name="Andreopoulos B."/>
            <person name="Cheng J.F."/>
            <person name="Woyke T."/>
            <person name="Pelin A."/>
            <person name="Henrissat B."/>
            <person name="Reynolds N.K."/>
            <person name="Benny G.L."/>
            <person name="Smith M.E."/>
            <person name="James T.Y."/>
            <person name="Grigoriev I.V."/>
        </authorList>
    </citation>
    <scope>NUCLEOTIDE SEQUENCE [LARGE SCALE GENOMIC DNA]</scope>
</reference>
<keyword evidence="7" id="KW-0630">Potassium</keyword>
<keyword evidence="10 13" id="KW-0472">Membrane</keyword>
<dbReference type="InterPro" id="IPR005821">
    <property type="entry name" value="Ion_trans_dom"/>
</dbReference>
<dbReference type="Proteomes" id="UP000267251">
    <property type="component" value="Unassembled WGS sequence"/>
</dbReference>
<evidence type="ECO:0000256" key="13">
    <source>
        <dbReference type="SAM" id="Phobius"/>
    </source>
</evidence>
<evidence type="ECO:0000256" key="8">
    <source>
        <dbReference type="ARBA" id="ARBA00022989"/>
    </source>
</evidence>
<feature type="region of interest" description="Disordered" evidence="12">
    <location>
        <begin position="1"/>
        <end position="44"/>
    </location>
</feature>
<evidence type="ECO:0000259" key="14">
    <source>
        <dbReference type="Pfam" id="PF00520"/>
    </source>
</evidence>
<evidence type="ECO:0000256" key="1">
    <source>
        <dbReference type="ARBA" id="ARBA00004141"/>
    </source>
</evidence>
<keyword evidence="6" id="KW-0851">Voltage-gated channel</keyword>
<dbReference type="EMBL" id="KZ988942">
    <property type="protein sequence ID" value="RKP11403.1"/>
    <property type="molecule type" value="Genomic_DNA"/>
</dbReference>
<evidence type="ECO:0000256" key="6">
    <source>
        <dbReference type="ARBA" id="ARBA00022882"/>
    </source>
</evidence>
<dbReference type="GO" id="GO:0008076">
    <property type="term" value="C:voltage-gated potassium channel complex"/>
    <property type="evidence" value="ECO:0007669"/>
    <property type="project" value="InterPro"/>
</dbReference>
<feature type="region of interest" description="Disordered" evidence="12">
    <location>
        <begin position="286"/>
        <end position="310"/>
    </location>
</feature>
<comment type="subcellular location">
    <subcellularLocation>
        <location evidence="1">Membrane</location>
        <topology evidence="1">Multi-pass membrane protein</topology>
    </subcellularLocation>
</comment>
<evidence type="ECO:0000313" key="16">
    <source>
        <dbReference type="Proteomes" id="UP000267251"/>
    </source>
</evidence>
<keyword evidence="9" id="KW-0406">Ion transport</keyword>
<dbReference type="PANTHER" id="PTHR11537:SF254">
    <property type="entry name" value="POTASSIUM VOLTAGE-GATED CHANNEL PROTEIN SHAB"/>
    <property type="match status" value="1"/>
</dbReference>
<feature type="transmembrane region" description="Helical" evidence="13">
    <location>
        <begin position="387"/>
        <end position="408"/>
    </location>
</feature>
<evidence type="ECO:0000256" key="5">
    <source>
        <dbReference type="ARBA" id="ARBA00022826"/>
    </source>
</evidence>
<evidence type="ECO:0000256" key="3">
    <source>
        <dbReference type="ARBA" id="ARBA00022538"/>
    </source>
</evidence>
<dbReference type="OrthoDB" id="415460at2759"/>
<evidence type="ECO:0000256" key="12">
    <source>
        <dbReference type="SAM" id="MobiDB-lite"/>
    </source>
</evidence>
<feature type="compositionally biased region" description="Low complexity" evidence="12">
    <location>
        <begin position="166"/>
        <end position="197"/>
    </location>
</feature>
<feature type="region of interest" description="Disordered" evidence="12">
    <location>
        <begin position="62"/>
        <end position="234"/>
    </location>
</feature>
<evidence type="ECO:0000256" key="2">
    <source>
        <dbReference type="ARBA" id="ARBA00022448"/>
    </source>
</evidence>
<dbReference type="InterPro" id="IPR028325">
    <property type="entry name" value="VG_K_chnl"/>
</dbReference>
<gene>
    <name evidence="15" type="ORF">BJ684DRAFT_18004</name>
</gene>
<evidence type="ECO:0000313" key="15">
    <source>
        <dbReference type="EMBL" id="RKP11403.1"/>
    </source>
</evidence>
<dbReference type="Gene3D" id="1.20.120.350">
    <property type="entry name" value="Voltage-gated potassium channels. Chain C"/>
    <property type="match status" value="1"/>
</dbReference>
<evidence type="ECO:0000256" key="9">
    <source>
        <dbReference type="ARBA" id="ARBA00023065"/>
    </source>
</evidence>
<name>A0A4P9XY69_9FUNG</name>
<dbReference type="GO" id="GO:0005249">
    <property type="term" value="F:voltage-gated potassium channel activity"/>
    <property type="evidence" value="ECO:0007669"/>
    <property type="project" value="InterPro"/>
</dbReference>
<feature type="compositionally biased region" description="Low complexity" evidence="12">
    <location>
        <begin position="132"/>
        <end position="141"/>
    </location>
</feature>
<sequence length="481" mass="52703">MAWQINPRLSGRTGGAVSPRPQGVAKDWRRRTVPARPHSSAHPLTFSGVASRLSILPWTQEEENGSWDGFPSRPTDFIHPPTYWTRTPMAPASQSNPYTRIGGEGEEGTSSPSDAFPAPRPTYRITGRQAKPSVTSPTVSHHSVKGDGTQEDQWSQTPPTVPTGLSNSPVRARPSSASSSTAALPPRDSPYSRPRSPGLGKGDRHRKNASYSSASATLEGHGDTTLPGTMDDGIQLRKMNHGSERRDDPSRHALPAGLSDAWPLERISAAEEDDTILLAEHTGAHNTAQGGSRLSRHPLSSPTTPRFRLGGINEDRYEMGMGLDEDRGMGYDREGDDEEDMAAEDVSGAFDLQKLGSGHMDDIAVYIRDERIRWVYLLIEDPSSSKMAFYVSVFVAISILFGAFITVIETIPFLRSDELNIGWSAIDTAIILIYTIELALRIFAHSDRLEHFVNFALSPLTLIDLAVVLVYYINWGLGHEP</sequence>
<keyword evidence="11" id="KW-0407">Ion channel</keyword>
<feature type="domain" description="Ion transport" evidence="14">
    <location>
        <begin position="389"/>
        <end position="477"/>
    </location>
</feature>
<accession>A0A4P9XY69</accession>
<dbReference type="Pfam" id="PF00520">
    <property type="entry name" value="Ion_trans"/>
    <property type="match status" value="1"/>
</dbReference>
<feature type="transmembrane region" description="Helical" evidence="13">
    <location>
        <begin position="420"/>
        <end position="440"/>
    </location>
</feature>
<keyword evidence="2" id="KW-0813">Transport</keyword>
<keyword evidence="8 13" id="KW-1133">Transmembrane helix</keyword>
<proteinExistence type="predicted"/>
<keyword evidence="3" id="KW-0633">Potassium transport</keyword>
<evidence type="ECO:0000256" key="7">
    <source>
        <dbReference type="ARBA" id="ARBA00022958"/>
    </source>
</evidence>
<evidence type="ECO:0000256" key="10">
    <source>
        <dbReference type="ARBA" id="ARBA00023136"/>
    </source>
</evidence>
<feature type="non-terminal residue" evidence="15">
    <location>
        <position position="481"/>
    </location>
</feature>
<keyword evidence="5" id="KW-0631">Potassium channel</keyword>
<keyword evidence="4 13" id="KW-0812">Transmembrane</keyword>
<feature type="transmembrane region" description="Helical" evidence="13">
    <location>
        <begin position="452"/>
        <end position="473"/>
    </location>
</feature>
<dbReference type="InterPro" id="IPR027359">
    <property type="entry name" value="Volt_channel_dom_sf"/>
</dbReference>
<keyword evidence="16" id="KW-1185">Reference proteome</keyword>
<organism evidence="15 16">
    <name type="scientific">Piptocephalis cylindrospora</name>
    <dbReference type="NCBI Taxonomy" id="1907219"/>
    <lineage>
        <taxon>Eukaryota</taxon>
        <taxon>Fungi</taxon>
        <taxon>Fungi incertae sedis</taxon>
        <taxon>Zoopagomycota</taxon>
        <taxon>Zoopagomycotina</taxon>
        <taxon>Zoopagomycetes</taxon>
        <taxon>Zoopagales</taxon>
        <taxon>Piptocephalidaceae</taxon>
        <taxon>Piptocephalis</taxon>
    </lineage>
</organism>
<feature type="compositionally biased region" description="Polar residues" evidence="12">
    <location>
        <begin position="286"/>
        <end position="304"/>
    </location>
</feature>
<dbReference type="SUPFAM" id="SSF81324">
    <property type="entry name" value="Voltage-gated potassium channels"/>
    <property type="match status" value="1"/>
</dbReference>
<evidence type="ECO:0000256" key="11">
    <source>
        <dbReference type="ARBA" id="ARBA00023303"/>
    </source>
</evidence>
<dbReference type="GO" id="GO:0001508">
    <property type="term" value="P:action potential"/>
    <property type="evidence" value="ECO:0007669"/>
    <property type="project" value="TreeGrafter"/>
</dbReference>
<protein>
    <recommendedName>
        <fullName evidence="14">Ion transport domain-containing protein</fullName>
    </recommendedName>
</protein>